<dbReference type="NCBIfam" id="NF037995">
    <property type="entry name" value="TRAP_S1"/>
    <property type="match status" value="1"/>
</dbReference>
<dbReference type="PANTHER" id="PTHR33376:SF2">
    <property type="entry name" value="DICARBOXYLATE-BINDING PERIPLASMIC PROTEIN"/>
    <property type="match status" value="1"/>
</dbReference>
<keyword evidence="3" id="KW-1185">Reference proteome</keyword>
<organism evidence="2 3">
    <name type="scientific">Paraglaciecola agarilytica NO2</name>
    <dbReference type="NCBI Taxonomy" id="1125747"/>
    <lineage>
        <taxon>Bacteria</taxon>
        <taxon>Pseudomonadati</taxon>
        <taxon>Pseudomonadota</taxon>
        <taxon>Gammaproteobacteria</taxon>
        <taxon>Alteromonadales</taxon>
        <taxon>Alteromonadaceae</taxon>
        <taxon>Paraglaciecola</taxon>
    </lineage>
</organism>
<dbReference type="EMBL" id="BAEK01000004">
    <property type="protein sequence ID" value="GAC02975.1"/>
    <property type="molecule type" value="Genomic_DNA"/>
</dbReference>
<protein>
    <submittedName>
        <fullName evidence="2">Ribosomal protein L22</fullName>
    </submittedName>
</protein>
<evidence type="ECO:0000313" key="3">
    <source>
        <dbReference type="Proteomes" id="UP000008372"/>
    </source>
</evidence>
<dbReference type="Pfam" id="PF03480">
    <property type="entry name" value="DctP"/>
    <property type="match status" value="1"/>
</dbReference>
<dbReference type="PROSITE" id="PS51257">
    <property type="entry name" value="PROKAR_LIPOPROTEIN"/>
    <property type="match status" value="1"/>
</dbReference>
<keyword evidence="2" id="KW-0689">Ribosomal protein</keyword>
<dbReference type="RefSeq" id="WP_008301813.1">
    <property type="nucleotide sequence ID" value="NZ_BAEK01000004.1"/>
</dbReference>
<dbReference type="PANTHER" id="PTHR33376">
    <property type="match status" value="1"/>
</dbReference>
<dbReference type="PIRSF" id="PIRSF006470">
    <property type="entry name" value="DctB"/>
    <property type="match status" value="1"/>
</dbReference>
<keyword evidence="1" id="KW-0732">Signal</keyword>
<dbReference type="InterPro" id="IPR004682">
    <property type="entry name" value="TRAP_DctP"/>
</dbReference>
<dbReference type="CDD" id="cd13671">
    <property type="entry name" value="PBP2_TRAP_SBP_like_3"/>
    <property type="match status" value="1"/>
</dbReference>
<dbReference type="GO" id="GO:0005840">
    <property type="term" value="C:ribosome"/>
    <property type="evidence" value="ECO:0007669"/>
    <property type="project" value="UniProtKB-KW"/>
</dbReference>
<proteinExistence type="predicted"/>
<name>A0ABQ0I0Y3_9ALTE</name>
<accession>A0ABQ0I0Y3</accession>
<gene>
    <name evidence="2" type="ORF">GAGA_0110</name>
</gene>
<dbReference type="Gene3D" id="3.40.190.170">
    <property type="entry name" value="Bacterial extracellular solute-binding protein, family 7"/>
    <property type="match status" value="1"/>
</dbReference>
<dbReference type="InterPro" id="IPR018389">
    <property type="entry name" value="DctP_fam"/>
</dbReference>
<reference evidence="2 3" key="1">
    <citation type="journal article" date="2014" name="Environ. Microbiol.">
        <title>Comparative genomics of the marine bacterial genus Glaciecola reveals the high degree of genomic diversity and genomic characteristic for cold adaptation.</title>
        <authorList>
            <person name="Qin Q.L."/>
            <person name="Xie B.B."/>
            <person name="Yu Y."/>
            <person name="Shu Y.L."/>
            <person name="Rong J.C."/>
            <person name="Zhang Y.J."/>
            <person name="Zhao D.L."/>
            <person name="Chen X.L."/>
            <person name="Zhang X.Y."/>
            <person name="Chen B."/>
            <person name="Zhou B.C."/>
            <person name="Zhang Y.Z."/>
        </authorList>
    </citation>
    <scope>NUCLEOTIDE SEQUENCE [LARGE SCALE GENOMIC DNA]</scope>
    <source>
        <strain evidence="2 3">NO2</strain>
    </source>
</reference>
<evidence type="ECO:0000256" key="1">
    <source>
        <dbReference type="ARBA" id="ARBA00022729"/>
    </source>
</evidence>
<keyword evidence="2" id="KW-0687">Ribonucleoprotein</keyword>
<evidence type="ECO:0000313" key="2">
    <source>
        <dbReference type="EMBL" id="GAC02975.1"/>
    </source>
</evidence>
<sequence>MKLNRFISLLILTSVILLSGCEKVLDNDKVAIRLGHQLDINHPVHKGLVYLKDELERLSGGEMTIVIYPSSQVGDEREVLELIQIGSMGMTKVSASALETFVPEMKIFSLPYLFRDKTHYWQTLNGEIGKALLDAAEPFRFKGLGYFDAGSRSFYTTKKKVTSPEDLTGLKVRVMNSQTAVSMVNTMGGAATPVSWGELYTSLQQGVVDGAENNLPSFYYSKHYEVSKYLILDEHTSIPDVIVVGTHLWDKLSTEQKGWLEAAMHSATEYQRELWEKSTADSLKIVTEAGVQVIKADKTLFEESVQPIYRSLKGSELEALVSKIRDIGGDR</sequence>
<comment type="caution">
    <text evidence="2">The sequence shown here is derived from an EMBL/GenBank/DDBJ whole genome shotgun (WGS) entry which is preliminary data.</text>
</comment>
<dbReference type="Proteomes" id="UP000008372">
    <property type="component" value="Unassembled WGS sequence"/>
</dbReference>
<dbReference type="NCBIfam" id="TIGR00787">
    <property type="entry name" value="dctP"/>
    <property type="match status" value="1"/>
</dbReference>
<dbReference type="InterPro" id="IPR038404">
    <property type="entry name" value="TRAP_DctP_sf"/>
</dbReference>